<evidence type="ECO:0000256" key="2">
    <source>
        <dbReference type="ARBA" id="ARBA00022729"/>
    </source>
</evidence>
<feature type="domain" description="Imelysin-like" evidence="4">
    <location>
        <begin position="41"/>
        <end position="327"/>
    </location>
</feature>
<sequence>MKRLLLAAALLAALPATAATAEQEAAAERLLSGWAASPLLASIERFASRSAALETAFKTLCAKPADAKRLAAARAAWQSAYLAWMPVSSFNWGPTALRRTGRQLAFRPARAELIAAAIASDAGRKTGEWDKVGVPAKGFAAIEALLYKQAKSLAGPAACAYLVRLGKEAGDEAKGLAADWRAFADELKHAGEPGAKAYPKAGGAVGDVVNLMIAATTELGEKTLGKVGKQRTDAVLGAASGNGRALAAAQWQGLAEVVIGTNGGLAAYLDTQYEKPVLARQLREAVSDGRLAIAALPANLAAAKPAELDKARAAVARLQDLLENPAAQALDLTVSFNEADGD</sequence>
<proteinExistence type="predicted"/>
<protein>
    <recommendedName>
        <fullName evidence="4">Imelysin-like domain-containing protein</fullName>
    </recommendedName>
</protein>
<dbReference type="Pfam" id="PF09375">
    <property type="entry name" value="Peptidase_M75"/>
    <property type="match status" value="1"/>
</dbReference>
<keyword evidence="2 3" id="KW-0732">Signal</keyword>
<evidence type="ECO:0000256" key="3">
    <source>
        <dbReference type="SAM" id="SignalP"/>
    </source>
</evidence>
<dbReference type="InterPro" id="IPR018976">
    <property type="entry name" value="Imelysin-like"/>
</dbReference>
<dbReference type="Gene3D" id="1.20.1420.20">
    <property type="entry name" value="M75 peptidase, HXXE motif"/>
    <property type="match status" value="1"/>
</dbReference>
<comment type="caution">
    <text evidence="5">The sequence shown here is derived from an EMBL/GenBank/DDBJ whole genome shotgun (WGS) entry which is preliminary data.</text>
</comment>
<organism evidence="5 6">
    <name type="scientific">Crenobacter cavernae</name>
    <dbReference type="NCBI Taxonomy" id="2290923"/>
    <lineage>
        <taxon>Bacteria</taxon>
        <taxon>Pseudomonadati</taxon>
        <taxon>Pseudomonadota</taxon>
        <taxon>Betaproteobacteria</taxon>
        <taxon>Neisseriales</taxon>
        <taxon>Neisseriaceae</taxon>
        <taxon>Crenobacter</taxon>
    </lineage>
</organism>
<dbReference type="Proteomes" id="UP000290682">
    <property type="component" value="Unassembled WGS sequence"/>
</dbReference>
<feature type="chain" id="PRO_5046681207" description="Imelysin-like domain-containing protein" evidence="3">
    <location>
        <begin position="19"/>
        <end position="342"/>
    </location>
</feature>
<name>A0ABY0FAC8_9NEIS</name>
<dbReference type="RefSeq" id="WP_129213409.1">
    <property type="nucleotide sequence ID" value="NZ_REGR01000014.1"/>
</dbReference>
<evidence type="ECO:0000313" key="6">
    <source>
        <dbReference type="Proteomes" id="UP000290682"/>
    </source>
</evidence>
<gene>
    <name evidence="5" type="ORF">EBB06_12000</name>
</gene>
<feature type="signal peptide" evidence="3">
    <location>
        <begin position="1"/>
        <end position="18"/>
    </location>
</feature>
<evidence type="ECO:0000259" key="4">
    <source>
        <dbReference type="Pfam" id="PF09375"/>
    </source>
</evidence>
<comment type="subcellular location">
    <subcellularLocation>
        <location evidence="1">Cell envelope</location>
    </subcellularLocation>
</comment>
<reference evidence="5 6" key="1">
    <citation type="submission" date="2018-10" db="EMBL/GenBank/DDBJ databases">
        <title>Draft genome of Fastidiocella sp. strain 375T, a bacterium isolated from a karstic cave dripping water.</title>
        <authorList>
            <person name="Coelho C."/>
            <person name="Verissimo A."/>
            <person name="Tiago I."/>
        </authorList>
    </citation>
    <scope>NUCLEOTIDE SEQUENCE [LARGE SCALE GENOMIC DNA]</scope>
    <source>
        <strain evidence="5 6">CAVE-375</strain>
    </source>
</reference>
<dbReference type="InterPro" id="IPR038352">
    <property type="entry name" value="Imelysin_sf"/>
</dbReference>
<evidence type="ECO:0000313" key="5">
    <source>
        <dbReference type="EMBL" id="RXZ42616.1"/>
    </source>
</evidence>
<dbReference type="EMBL" id="REGR01000014">
    <property type="protein sequence ID" value="RXZ42616.1"/>
    <property type="molecule type" value="Genomic_DNA"/>
</dbReference>
<accession>A0ABY0FAC8</accession>
<keyword evidence="6" id="KW-1185">Reference proteome</keyword>
<evidence type="ECO:0000256" key="1">
    <source>
        <dbReference type="ARBA" id="ARBA00004196"/>
    </source>
</evidence>